<evidence type="ECO:0000313" key="2">
    <source>
        <dbReference type="Proteomes" id="UP000256512"/>
    </source>
</evidence>
<proteinExistence type="predicted"/>
<gene>
    <name evidence="1" type="ORF">DRF62_08545</name>
</gene>
<dbReference type="RefSeq" id="WP_115949947.1">
    <property type="nucleotide sequence ID" value="NZ_QNVS01000020.1"/>
</dbReference>
<organism evidence="1 2">
    <name type="scientific">Chryseobacterium piscium</name>
    <dbReference type="NCBI Taxonomy" id="333702"/>
    <lineage>
        <taxon>Bacteria</taxon>
        <taxon>Pseudomonadati</taxon>
        <taxon>Bacteroidota</taxon>
        <taxon>Flavobacteriia</taxon>
        <taxon>Flavobacteriales</taxon>
        <taxon>Weeksellaceae</taxon>
        <taxon>Chryseobacterium group</taxon>
        <taxon>Chryseobacterium</taxon>
    </lineage>
</organism>
<dbReference type="Proteomes" id="UP000256512">
    <property type="component" value="Unassembled WGS sequence"/>
</dbReference>
<dbReference type="Pfam" id="PF14903">
    <property type="entry name" value="WG_beta_rep"/>
    <property type="match status" value="2"/>
</dbReference>
<sequence length="388" mass="45211">MKNAGEESDNSQPELLQQVYNKLPEFIRKKYSVIYDDSYKNYENIFVFKSSNEKWGALKYNKNSHQHSIIAECIYDAVGFHPRYKLIEAVNYKNESYCSREISILFNTEGEVLKELKEIDSLKFDHLGNISFSVNHLSGLFNSAYEIQIPAKYSVFSVLRKNLFLVKISSGSEQLLINEKEEIICNIGFSEIILKEIYNDKMIIKESETYYHLNIISGEKTKLNFDLIYPISRLYNLSLYPVTKFITVKNFIDGDDDFYEKNGFFGDRFITDEGKYGLINANGEICIPNIYDKIQQIHDDHFKVALGKFIFKIDSEKEEVTATDGKWGVINSKNEIIIPIEYTNIYYDRHKNVYIAYQGGEMTGCENPHDNIYYWSVKNGKEKKIIIQ</sequence>
<accession>A0A3D9BMJ1</accession>
<comment type="caution">
    <text evidence="1">The sequence shown here is derived from an EMBL/GenBank/DDBJ whole genome shotgun (WGS) entry which is preliminary data.</text>
</comment>
<dbReference type="InterPro" id="IPR032774">
    <property type="entry name" value="WG_beta_rep"/>
</dbReference>
<evidence type="ECO:0008006" key="3">
    <source>
        <dbReference type="Google" id="ProtNLM"/>
    </source>
</evidence>
<evidence type="ECO:0000313" key="1">
    <source>
        <dbReference type="EMBL" id="REC54743.1"/>
    </source>
</evidence>
<name>A0A3D9BMJ1_9FLAO</name>
<dbReference type="AlphaFoldDB" id="A0A3D9BMJ1"/>
<protein>
    <recommendedName>
        <fullName evidence="3">WG repeat-containing protein</fullName>
    </recommendedName>
</protein>
<keyword evidence="2" id="KW-1185">Reference proteome</keyword>
<dbReference type="EMBL" id="QNVS01000020">
    <property type="protein sequence ID" value="REC54743.1"/>
    <property type="molecule type" value="Genomic_DNA"/>
</dbReference>
<reference evidence="1 2" key="1">
    <citation type="journal article" date="2006" name="Int. J. Syst. Evol. Microbiol.">
        <title>Chryseobacterium piscium sp. nov., isolated from fish of the South Atlantic Ocean off South Africa.</title>
        <authorList>
            <person name="de Beer H."/>
            <person name="Hugo C.J."/>
            <person name="Jooste P.J."/>
            <person name="Vancanneyt M."/>
            <person name="Coenye T."/>
            <person name="Vandamme P."/>
        </authorList>
    </citation>
    <scope>NUCLEOTIDE SEQUENCE [LARGE SCALE GENOMIC DNA]</scope>
    <source>
        <strain evidence="1 2">CCUG 51923</strain>
    </source>
</reference>